<dbReference type="PANTHER" id="PTHR47691:SF3">
    <property type="entry name" value="HTH-TYPE TRANSCRIPTIONAL REGULATOR RV0890C-RELATED"/>
    <property type="match status" value="1"/>
</dbReference>
<dbReference type="Pfam" id="PF00211">
    <property type="entry name" value="Guanylate_cyc"/>
    <property type="match status" value="1"/>
</dbReference>
<dbReference type="AlphaFoldDB" id="A0A7I7YGF2"/>
<evidence type="ECO:0000313" key="3">
    <source>
        <dbReference type="Proteomes" id="UP000467385"/>
    </source>
</evidence>
<dbReference type="Gene3D" id="3.30.70.1230">
    <property type="entry name" value="Nucleotide cyclase"/>
    <property type="match status" value="2"/>
</dbReference>
<proteinExistence type="predicted"/>
<reference evidence="2 3" key="1">
    <citation type="journal article" date="2019" name="Emerg. Microbes Infect.">
        <title>Comprehensive subspecies identification of 175 nontuberculous mycobacteria species based on 7547 genomic profiles.</title>
        <authorList>
            <person name="Matsumoto Y."/>
            <person name="Kinjo T."/>
            <person name="Motooka D."/>
            <person name="Nabeya D."/>
            <person name="Jung N."/>
            <person name="Uechi K."/>
            <person name="Horii T."/>
            <person name="Iida T."/>
            <person name="Fujita J."/>
            <person name="Nakamura S."/>
        </authorList>
    </citation>
    <scope>NUCLEOTIDE SEQUENCE [LARGE SCALE GENOMIC DNA]</scope>
    <source>
        <strain evidence="2 3">JCM 14738</strain>
    </source>
</reference>
<name>A0A7I7YGF2_9MYCO</name>
<dbReference type="GO" id="GO:0009190">
    <property type="term" value="P:cyclic nucleotide biosynthetic process"/>
    <property type="evidence" value="ECO:0007669"/>
    <property type="project" value="InterPro"/>
</dbReference>
<dbReference type="PANTHER" id="PTHR47691">
    <property type="entry name" value="REGULATOR-RELATED"/>
    <property type="match status" value="1"/>
</dbReference>
<dbReference type="SUPFAM" id="SSF52540">
    <property type="entry name" value="P-loop containing nucleoside triphosphate hydrolases"/>
    <property type="match status" value="1"/>
</dbReference>
<dbReference type="CDD" id="cd07302">
    <property type="entry name" value="CHD"/>
    <property type="match status" value="1"/>
</dbReference>
<accession>A0A7I7YGF2</accession>
<dbReference type="InterPro" id="IPR029787">
    <property type="entry name" value="Nucleotide_cyclase"/>
</dbReference>
<dbReference type="GO" id="GO:0035556">
    <property type="term" value="P:intracellular signal transduction"/>
    <property type="evidence" value="ECO:0007669"/>
    <property type="project" value="InterPro"/>
</dbReference>
<dbReference type="SUPFAM" id="SSF55073">
    <property type="entry name" value="Nucleotide cyclase"/>
    <property type="match status" value="1"/>
</dbReference>
<organism evidence="2 3">
    <name type="scientific">Mycobacterium conspicuum</name>
    <dbReference type="NCBI Taxonomy" id="44010"/>
    <lineage>
        <taxon>Bacteria</taxon>
        <taxon>Bacillati</taxon>
        <taxon>Actinomycetota</taxon>
        <taxon>Actinomycetes</taxon>
        <taxon>Mycobacteriales</taxon>
        <taxon>Mycobacteriaceae</taxon>
        <taxon>Mycobacterium</taxon>
    </lineage>
</organism>
<protein>
    <recommendedName>
        <fullName evidence="1">Guanylate cyclase domain-containing protein</fullName>
    </recommendedName>
</protein>
<dbReference type="InterPro" id="IPR001054">
    <property type="entry name" value="A/G_cyclase"/>
</dbReference>
<dbReference type="GO" id="GO:0004016">
    <property type="term" value="F:adenylate cyclase activity"/>
    <property type="evidence" value="ECO:0007669"/>
    <property type="project" value="UniProtKB-ARBA"/>
</dbReference>
<gene>
    <name evidence="2" type="ORF">MCNS_34070</name>
</gene>
<feature type="domain" description="Guanylate cyclase" evidence="1">
    <location>
        <begin position="21"/>
        <end position="124"/>
    </location>
</feature>
<dbReference type="Pfam" id="PF25872">
    <property type="entry name" value="HTH_77"/>
    <property type="match status" value="1"/>
</dbReference>
<sequence length="897" mass="97013">MLWDHARVSADAGNLPSGIVTFLFTDVEGSTRRWEADPHGMRAAIAAHDQVLRQAIQSHGGRLFKHTGDGVCAAFASPRSAVDAAVAAQLALELPVRMGLATGEAESRDGDYFGTALNRAARVMAAGHGGQILLTDSTAVMVSGVELMDLGPHRLRDLPTAVGVFQVRAPGLRTEFPALRALDTGPGNLRPPLTSFVGRESQVDNLQATLKVHRLVTLTGVGGVGKTRLALEVAARLIDEFPDGAWLFELAAVTDPAAVPDAVAAALGVTQQVGKTVTESVATALEGRVRLLIFDNCEHVRDAAADLIEAILTGSATARILATSRERLEVPDEQLWSVPSLDVVGGINSAAANLFVDRAQRVSSGFSVTEAGDATAIAEICRRLDGIPLAIELAASRMASMTPIEVRDRLDHRFRLLVGSRRGLGRHQTLRHAVAWSYDHLDAAEKQLLDRCSVHAGGFDLQSACAAAGLDHGDDFEVLDLLDALVRKSLLVVNRISGRTRYSMLETIREFAEEQLVARGEATTVRAAHAHHFARKITQVMADWDNPNQREAYAWLNAELANLRTAFRWASDHDDLDTATTIATDASFLGYMVDKFEPVAWSEELLERARAANHPHLTFLYVMASQCCMAGRITDAVRYADIAVRMLDSYDQLPYGVEGWPCSAYTTSGQPERSIEFCRAQLRRGRDTHNFTRVCLILPLAFGVPTDEAVALTDGLVERAEATNNPAALCLALLADGFVFRDVDPARSLTALHQGLMLAQNSGNHFIESQLAAVLCRVEAEHGNPLAALDYFRLAINNHYESGNTTLISTPLAVLTAFFDQLGRREAAATIAGFAFGPVTMSSFPELSSTITHLRDVLGNAAYETLAQAGAQMTTAAMANYAFDQIDQTRMELEQAR</sequence>
<dbReference type="InterPro" id="IPR058852">
    <property type="entry name" value="HTH_77"/>
</dbReference>
<dbReference type="EMBL" id="AP022613">
    <property type="protein sequence ID" value="BBZ40344.1"/>
    <property type="molecule type" value="Genomic_DNA"/>
</dbReference>
<dbReference type="InterPro" id="IPR027417">
    <property type="entry name" value="P-loop_NTPase"/>
</dbReference>
<dbReference type="Gene3D" id="3.40.50.300">
    <property type="entry name" value="P-loop containing nucleotide triphosphate hydrolases"/>
    <property type="match status" value="1"/>
</dbReference>
<evidence type="ECO:0000313" key="2">
    <source>
        <dbReference type="EMBL" id="BBZ40344.1"/>
    </source>
</evidence>
<evidence type="ECO:0000259" key="1">
    <source>
        <dbReference type="PROSITE" id="PS50125"/>
    </source>
</evidence>
<dbReference type="Proteomes" id="UP000467385">
    <property type="component" value="Chromosome"/>
</dbReference>
<keyword evidence="3" id="KW-1185">Reference proteome</keyword>
<dbReference type="SMART" id="SM00044">
    <property type="entry name" value="CYCc"/>
    <property type="match status" value="1"/>
</dbReference>
<dbReference type="PROSITE" id="PS50125">
    <property type="entry name" value="GUANYLATE_CYCLASE_2"/>
    <property type="match status" value="1"/>
</dbReference>